<evidence type="ECO:0000313" key="3">
    <source>
        <dbReference type="Proteomes" id="UP000276133"/>
    </source>
</evidence>
<sequence>MPRKYSEFKRFLNKADKLKVALFFNLIFSVVLQVIAITLDIVSLFQVQSDASIAFIQFDQTGYYNDLTIAYTCIASLYALLLIGILFLVLVKEDFQDFVIIHSLSTFFLYPTKEILFYLVITCFRQNLGYLITRVVFNFFFIPLILSPHFRLLNLVRIKKKFRQLYFKVSYFFYFGLFSVVLILSFLINIGLLVRINPIDQRLEDVSIGLFNDKEINQIERMEYKMDDSFKFRKLVQYSKVVENSKFLASQCDQTSNFPNCTSLFGYSFSIKCDDENRKFLLDCVGSKSLDLAIISYRDSLSGNERFYPSFNCAIRKSNDKCSRECPNLLKYNLYFIKYVNEKLMPAWNGFHTCSKNQTTRFVLKRNPSIRICQSSFVPKQPAMVNPPGTETQFPPLTQLRYSVKNNQNPYANQITHDLFHQFIQQNMLTNQVNNKQNTSAAKVSTQPPKRSRTFTPIPENESEINEINDDIQAKPKTNVSKFISNKEFPQDLRAYLKLQNEIKRCKPSIKILNAYVNNRNQLIIRTNCEESARILQDDWTPTPLSMSCDILLKQVERKKNLLEKKANKHITNFTRVESAAPQASTTNQQIPYGSFPVTNLILFIVNILKEFNTIHEAIYESPEQLSKIVSNHFGQNYEKFIEKQLSKESAFEEMNEENLYPSDHE</sequence>
<keyword evidence="1" id="KW-0472">Membrane</keyword>
<evidence type="ECO:0008006" key="4">
    <source>
        <dbReference type="Google" id="ProtNLM"/>
    </source>
</evidence>
<organism evidence="2 3">
    <name type="scientific">Brachionus plicatilis</name>
    <name type="common">Marine rotifer</name>
    <name type="synonym">Brachionus muelleri</name>
    <dbReference type="NCBI Taxonomy" id="10195"/>
    <lineage>
        <taxon>Eukaryota</taxon>
        <taxon>Metazoa</taxon>
        <taxon>Spiralia</taxon>
        <taxon>Gnathifera</taxon>
        <taxon>Rotifera</taxon>
        <taxon>Eurotatoria</taxon>
        <taxon>Monogononta</taxon>
        <taxon>Pseudotrocha</taxon>
        <taxon>Ploima</taxon>
        <taxon>Brachionidae</taxon>
        <taxon>Brachionus</taxon>
    </lineage>
</organism>
<feature type="transmembrane region" description="Helical" evidence="1">
    <location>
        <begin position="171"/>
        <end position="194"/>
    </location>
</feature>
<dbReference type="EMBL" id="REGN01003999">
    <property type="protein sequence ID" value="RNA19661.1"/>
    <property type="molecule type" value="Genomic_DNA"/>
</dbReference>
<name>A0A3M7R8B6_BRAPC</name>
<proteinExistence type="predicted"/>
<accession>A0A3M7R8B6</accession>
<dbReference type="OrthoDB" id="10605314at2759"/>
<feature type="transmembrane region" description="Helical" evidence="1">
    <location>
        <begin position="127"/>
        <end position="150"/>
    </location>
</feature>
<feature type="transmembrane region" description="Helical" evidence="1">
    <location>
        <begin position="21"/>
        <end position="47"/>
    </location>
</feature>
<feature type="transmembrane region" description="Helical" evidence="1">
    <location>
        <begin position="98"/>
        <end position="121"/>
    </location>
</feature>
<evidence type="ECO:0000256" key="1">
    <source>
        <dbReference type="SAM" id="Phobius"/>
    </source>
</evidence>
<reference evidence="2 3" key="1">
    <citation type="journal article" date="2018" name="Sci. Rep.">
        <title>Genomic signatures of local adaptation to the degree of environmental predictability in rotifers.</title>
        <authorList>
            <person name="Franch-Gras L."/>
            <person name="Hahn C."/>
            <person name="Garcia-Roger E.M."/>
            <person name="Carmona M.J."/>
            <person name="Serra M."/>
            <person name="Gomez A."/>
        </authorList>
    </citation>
    <scope>NUCLEOTIDE SEQUENCE [LARGE SCALE GENOMIC DNA]</scope>
    <source>
        <strain evidence="2">HYR1</strain>
    </source>
</reference>
<feature type="transmembrane region" description="Helical" evidence="1">
    <location>
        <begin position="67"/>
        <end position="91"/>
    </location>
</feature>
<evidence type="ECO:0000313" key="2">
    <source>
        <dbReference type="EMBL" id="RNA19661.1"/>
    </source>
</evidence>
<dbReference type="Proteomes" id="UP000276133">
    <property type="component" value="Unassembled WGS sequence"/>
</dbReference>
<protein>
    <recommendedName>
        <fullName evidence="4">Transmembrane protein</fullName>
    </recommendedName>
</protein>
<comment type="caution">
    <text evidence="2">The sequence shown here is derived from an EMBL/GenBank/DDBJ whole genome shotgun (WGS) entry which is preliminary data.</text>
</comment>
<keyword evidence="1" id="KW-1133">Transmembrane helix</keyword>
<gene>
    <name evidence="2" type="ORF">BpHYR1_001979</name>
</gene>
<dbReference type="AlphaFoldDB" id="A0A3M7R8B6"/>
<keyword evidence="1" id="KW-0812">Transmembrane</keyword>
<keyword evidence="3" id="KW-1185">Reference proteome</keyword>